<dbReference type="EMBL" id="CAVNYO010000440">
    <property type="protein sequence ID" value="CAK5280150.1"/>
    <property type="molecule type" value="Genomic_DNA"/>
</dbReference>
<dbReference type="GO" id="GO:0004672">
    <property type="term" value="F:protein kinase activity"/>
    <property type="evidence" value="ECO:0007669"/>
    <property type="project" value="InterPro"/>
</dbReference>
<dbReference type="SUPFAM" id="SSF56112">
    <property type="entry name" value="Protein kinase-like (PK-like)"/>
    <property type="match status" value="1"/>
</dbReference>
<evidence type="ECO:0000313" key="3">
    <source>
        <dbReference type="Proteomes" id="UP001295794"/>
    </source>
</evidence>
<evidence type="ECO:0000259" key="1">
    <source>
        <dbReference type="PROSITE" id="PS50011"/>
    </source>
</evidence>
<dbReference type="SMART" id="SM00220">
    <property type="entry name" value="S_TKc"/>
    <property type="match status" value="1"/>
</dbReference>
<dbReference type="Proteomes" id="UP001295794">
    <property type="component" value="Unassembled WGS sequence"/>
</dbReference>
<dbReference type="Pfam" id="PF00069">
    <property type="entry name" value="Pkinase"/>
    <property type="match status" value="1"/>
</dbReference>
<dbReference type="AlphaFoldDB" id="A0AAD2Q659"/>
<proteinExistence type="predicted"/>
<protein>
    <recommendedName>
        <fullName evidence="1">Protein kinase domain-containing protein</fullName>
    </recommendedName>
</protein>
<gene>
    <name evidence="2" type="ORF">MYCIT1_LOCUS30614</name>
</gene>
<dbReference type="InterPro" id="IPR000719">
    <property type="entry name" value="Prot_kinase_dom"/>
</dbReference>
<evidence type="ECO:0000313" key="2">
    <source>
        <dbReference type="EMBL" id="CAK5280150.1"/>
    </source>
</evidence>
<feature type="domain" description="Protein kinase" evidence="1">
    <location>
        <begin position="1"/>
        <end position="218"/>
    </location>
</feature>
<dbReference type="GO" id="GO:0005524">
    <property type="term" value="F:ATP binding"/>
    <property type="evidence" value="ECO:0007669"/>
    <property type="project" value="InterPro"/>
</dbReference>
<name>A0AAD2Q659_9AGAR</name>
<dbReference type="PROSITE" id="PS50011">
    <property type="entry name" value="PROTEIN_KINASE_DOM"/>
    <property type="match status" value="1"/>
</dbReference>
<accession>A0AAD2Q659</accession>
<dbReference type="PANTHER" id="PTHR24347">
    <property type="entry name" value="SERINE/THREONINE-PROTEIN KINASE"/>
    <property type="match status" value="1"/>
</dbReference>
<sequence length="248" mass="28098">MYTSDRNRQPTADSFSTRFIFLQLCTGGDLFTYIVAYTEKDSRLCEAESKFIMFQILVGLEHLHSRQISHRDLKPENILLHSPGPYPRVVIADFGLARPRAYQETLNVCGTDPGILALDQEHLKYSGMPSDCWSAGVVLYIMLCGSHPFDDEQMPDSSSDWVSHIQESRKSQTSSKYCQNEARLKARIIEGTVDYNPRIWCAVPDGSAACIPPIHDYMRRATVDQALASRWISGEIDQLKITYRNKVG</sequence>
<reference evidence="2" key="1">
    <citation type="submission" date="2023-11" db="EMBL/GenBank/DDBJ databases">
        <authorList>
            <person name="De Vega J J."/>
            <person name="De Vega J J."/>
        </authorList>
    </citation>
    <scope>NUCLEOTIDE SEQUENCE</scope>
</reference>
<organism evidence="2 3">
    <name type="scientific">Mycena citricolor</name>
    <dbReference type="NCBI Taxonomy" id="2018698"/>
    <lineage>
        <taxon>Eukaryota</taxon>
        <taxon>Fungi</taxon>
        <taxon>Dikarya</taxon>
        <taxon>Basidiomycota</taxon>
        <taxon>Agaricomycotina</taxon>
        <taxon>Agaricomycetes</taxon>
        <taxon>Agaricomycetidae</taxon>
        <taxon>Agaricales</taxon>
        <taxon>Marasmiineae</taxon>
        <taxon>Mycenaceae</taxon>
        <taxon>Mycena</taxon>
    </lineage>
</organism>
<keyword evidence="3" id="KW-1185">Reference proteome</keyword>
<comment type="caution">
    <text evidence="2">The sequence shown here is derived from an EMBL/GenBank/DDBJ whole genome shotgun (WGS) entry which is preliminary data.</text>
</comment>
<dbReference type="Gene3D" id="1.10.510.10">
    <property type="entry name" value="Transferase(Phosphotransferase) domain 1"/>
    <property type="match status" value="1"/>
</dbReference>
<dbReference type="InterPro" id="IPR011009">
    <property type="entry name" value="Kinase-like_dom_sf"/>
</dbReference>
<dbReference type="PROSITE" id="PS00108">
    <property type="entry name" value="PROTEIN_KINASE_ST"/>
    <property type="match status" value="1"/>
</dbReference>
<dbReference type="InterPro" id="IPR008271">
    <property type="entry name" value="Ser/Thr_kinase_AS"/>
</dbReference>